<reference evidence="1" key="1">
    <citation type="submission" date="2013-07" db="EMBL/GenBank/DDBJ databases">
        <title>The genome of an arbuscular mycorrhizal fungus provides insights into the evolution of the oldest plant symbiosis.</title>
        <authorList>
            <consortium name="DOE Joint Genome Institute"/>
            <person name="Tisserant E."/>
            <person name="Malbreil M."/>
            <person name="Kuo A."/>
            <person name="Kohler A."/>
            <person name="Symeonidi A."/>
            <person name="Balestrini R."/>
            <person name="Charron P."/>
            <person name="Duensing N."/>
            <person name="Frei-dit-Frey N."/>
            <person name="Gianinazzi-Pearson V."/>
            <person name="Gilbert B."/>
            <person name="Handa Y."/>
            <person name="Hijri M."/>
            <person name="Kaul R."/>
            <person name="Kawaguchi M."/>
            <person name="Krajinski F."/>
            <person name="Lammers P."/>
            <person name="Lapierre D."/>
            <person name="Masclaux F.G."/>
            <person name="Murat C."/>
            <person name="Morin E."/>
            <person name="Ndikumana S."/>
            <person name="Pagni M."/>
            <person name="Petitpierre D."/>
            <person name="Requena N."/>
            <person name="Rosikiewicz P."/>
            <person name="Riley R."/>
            <person name="Saito K."/>
            <person name="San Clemente H."/>
            <person name="Shapiro H."/>
            <person name="van Tuinen D."/>
            <person name="Becard G."/>
            <person name="Bonfante P."/>
            <person name="Paszkowski U."/>
            <person name="Shachar-Hill Y."/>
            <person name="Young J.P."/>
            <person name="Sanders I.R."/>
            <person name="Henrissat B."/>
            <person name="Rensing S.A."/>
            <person name="Grigoriev I.V."/>
            <person name="Corradi N."/>
            <person name="Roux C."/>
            <person name="Martin F."/>
        </authorList>
    </citation>
    <scope>NUCLEOTIDE SEQUENCE</scope>
    <source>
        <strain evidence="1">DAOM 197198</strain>
    </source>
</reference>
<dbReference type="AlphaFoldDB" id="U9TKL8"/>
<dbReference type="HOGENOM" id="CLU_2623236_0_0_1"/>
<dbReference type="VEuPathDB" id="FungiDB:RhiirFUN_025658"/>
<evidence type="ECO:0000313" key="1">
    <source>
        <dbReference type="EMBL" id="ESA08714.1"/>
    </source>
</evidence>
<proteinExistence type="predicted"/>
<protein>
    <submittedName>
        <fullName evidence="1">Uncharacterized protein</fullName>
    </submittedName>
</protein>
<organism evidence="1">
    <name type="scientific">Rhizophagus irregularis (strain DAOM 181602 / DAOM 197198 / MUCL 43194)</name>
    <name type="common">Arbuscular mycorrhizal fungus</name>
    <name type="synonym">Glomus intraradices</name>
    <dbReference type="NCBI Taxonomy" id="747089"/>
    <lineage>
        <taxon>Eukaryota</taxon>
        <taxon>Fungi</taxon>
        <taxon>Fungi incertae sedis</taxon>
        <taxon>Mucoromycota</taxon>
        <taxon>Glomeromycotina</taxon>
        <taxon>Glomeromycetes</taxon>
        <taxon>Glomerales</taxon>
        <taxon>Glomeraceae</taxon>
        <taxon>Rhizophagus</taxon>
    </lineage>
</organism>
<dbReference type="EMBL" id="KI288895">
    <property type="protein sequence ID" value="ESA08714.1"/>
    <property type="molecule type" value="Genomic_DNA"/>
</dbReference>
<accession>U9TKL8</accession>
<gene>
    <name evidence="1" type="ORF">GLOINDRAFT_348993</name>
</gene>
<name>U9TKL8_RHIID</name>
<sequence>MEKWLRNEGFEFLHVAKRLRKSIRFIHHYMKENLSIKSKNKSLKSPLLKKRRQYEKSMKNINIRSVYFWYGKKKIHWT</sequence>